<dbReference type="AlphaFoldDB" id="A0A285KEU9"/>
<sequence length="316" mass="34350">MSAYDETDLRLAAKAGIRAPSIGNSQPWLFRLDGGAIEVRTDPTRRLHHLDRDGWAARLACGAATFNARLALAWAGHPAEVRLAPDPHDAGLIARLSPGPQRPPTYAEAELHGAIERRYSNRGPFWPDPVPADVRARLIAAAREESAWLDLLVGMTAIGAFSEIARSADRVLRRDAAYQAEQASWTHVESAADGIPVTAGAPLAEPQDLLPQRFFNDRRRVAGRDYEPEPLVGILGVAGDRPADQILAGEGLQRVLLTATAAGLDTSMISQPIEVPAAREQLRRSLGRYGWPQIVIRFGYGSPGHPTPRRDVTEVI</sequence>
<dbReference type="InterPro" id="IPR050627">
    <property type="entry name" value="Nitroreductase/BluB"/>
</dbReference>
<organism evidence="1 2">
    <name type="scientific">Paractinoplanes atraurantiacus</name>
    <dbReference type="NCBI Taxonomy" id="1036182"/>
    <lineage>
        <taxon>Bacteria</taxon>
        <taxon>Bacillati</taxon>
        <taxon>Actinomycetota</taxon>
        <taxon>Actinomycetes</taxon>
        <taxon>Micromonosporales</taxon>
        <taxon>Micromonosporaceae</taxon>
        <taxon>Paractinoplanes</taxon>
    </lineage>
</organism>
<name>A0A285KEU9_9ACTN</name>
<dbReference type="PANTHER" id="PTHR23026">
    <property type="entry name" value="NADPH NITROREDUCTASE"/>
    <property type="match status" value="1"/>
</dbReference>
<dbReference type="Gene3D" id="3.40.109.10">
    <property type="entry name" value="NADH Oxidase"/>
    <property type="match status" value="1"/>
</dbReference>
<accession>A0A285KEU9</accession>
<dbReference type="EMBL" id="OBDY01000039">
    <property type="protein sequence ID" value="SNY71140.1"/>
    <property type="molecule type" value="Genomic_DNA"/>
</dbReference>
<dbReference type="PANTHER" id="PTHR23026:SF123">
    <property type="entry name" value="NAD(P)H NITROREDUCTASE RV3131-RELATED"/>
    <property type="match status" value="1"/>
</dbReference>
<proteinExistence type="predicted"/>
<evidence type="ECO:0000313" key="1">
    <source>
        <dbReference type="EMBL" id="SNY71140.1"/>
    </source>
</evidence>
<dbReference type="NCBIfam" id="NF047509">
    <property type="entry name" value="Rv3131_FMN_oxido"/>
    <property type="match status" value="1"/>
</dbReference>
<dbReference type="GO" id="GO:0016491">
    <property type="term" value="F:oxidoreductase activity"/>
    <property type="evidence" value="ECO:0007669"/>
    <property type="project" value="InterPro"/>
</dbReference>
<evidence type="ECO:0000313" key="2">
    <source>
        <dbReference type="Proteomes" id="UP000219612"/>
    </source>
</evidence>
<dbReference type="OrthoDB" id="8156917at2"/>
<reference evidence="1 2" key="1">
    <citation type="submission" date="2017-09" db="EMBL/GenBank/DDBJ databases">
        <authorList>
            <person name="Ehlers B."/>
            <person name="Leendertz F.H."/>
        </authorList>
    </citation>
    <scope>NUCLEOTIDE SEQUENCE [LARGE SCALE GENOMIC DNA]</scope>
    <source>
        <strain evidence="1 2">CGMCC 4.6857</strain>
    </source>
</reference>
<dbReference type="SUPFAM" id="SSF55469">
    <property type="entry name" value="FMN-dependent nitroreductase-like"/>
    <property type="match status" value="2"/>
</dbReference>
<dbReference type="InterPro" id="IPR000415">
    <property type="entry name" value="Nitroreductase-like"/>
</dbReference>
<dbReference type="Proteomes" id="UP000219612">
    <property type="component" value="Unassembled WGS sequence"/>
</dbReference>
<keyword evidence="2" id="KW-1185">Reference proteome</keyword>
<protein>
    <submittedName>
        <fullName evidence="1">Nitroreductase family protein</fullName>
    </submittedName>
</protein>
<dbReference type="RefSeq" id="WP_097328524.1">
    <property type="nucleotide sequence ID" value="NZ_OBDY01000039.1"/>
</dbReference>
<gene>
    <name evidence="1" type="ORF">SAMN05421748_13932</name>
</gene>